<dbReference type="PRINTS" id="PR00081">
    <property type="entry name" value="GDHRDH"/>
</dbReference>
<dbReference type="Gene3D" id="3.40.50.720">
    <property type="entry name" value="NAD(P)-binding Rossmann-like Domain"/>
    <property type="match status" value="1"/>
</dbReference>
<comment type="similarity">
    <text evidence="1">Belongs to the short-chain dehydrogenases/reductases (SDR) family.</text>
</comment>
<keyword evidence="4" id="KW-1185">Reference proteome</keyword>
<dbReference type="PANTHER" id="PTHR42901">
    <property type="entry name" value="ALCOHOL DEHYDROGENASE"/>
    <property type="match status" value="1"/>
</dbReference>
<dbReference type="EMBL" id="JAKIKS010000102">
    <property type="protein sequence ID" value="MCL1126688.1"/>
    <property type="molecule type" value="Genomic_DNA"/>
</dbReference>
<keyword evidence="2" id="KW-0560">Oxidoreductase</keyword>
<gene>
    <name evidence="3" type="ORF">L2764_19920</name>
</gene>
<dbReference type="InterPro" id="IPR036291">
    <property type="entry name" value="NAD(P)-bd_dom_sf"/>
</dbReference>
<dbReference type="RefSeq" id="WP_248942103.1">
    <property type="nucleotide sequence ID" value="NZ_JAKIKS010000102.1"/>
</dbReference>
<comment type="caution">
    <text evidence="3">The sequence shown here is derived from an EMBL/GenBank/DDBJ whole genome shotgun (WGS) entry which is preliminary data.</text>
</comment>
<organism evidence="3 4">
    <name type="scientific">Shewanella surugensis</name>
    <dbReference type="NCBI Taxonomy" id="212020"/>
    <lineage>
        <taxon>Bacteria</taxon>
        <taxon>Pseudomonadati</taxon>
        <taxon>Pseudomonadota</taxon>
        <taxon>Gammaproteobacteria</taxon>
        <taxon>Alteromonadales</taxon>
        <taxon>Shewanellaceae</taxon>
        <taxon>Shewanella</taxon>
    </lineage>
</organism>
<dbReference type="Proteomes" id="UP001203423">
    <property type="component" value="Unassembled WGS sequence"/>
</dbReference>
<dbReference type="Pfam" id="PF00106">
    <property type="entry name" value="adh_short"/>
    <property type="match status" value="1"/>
</dbReference>
<proteinExistence type="inferred from homology"/>
<dbReference type="SUPFAM" id="SSF51735">
    <property type="entry name" value="NAD(P)-binding Rossmann-fold domains"/>
    <property type="match status" value="1"/>
</dbReference>
<evidence type="ECO:0000313" key="3">
    <source>
        <dbReference type="EMBL" id="MCL1126688.1"/>
    </source>
</evidence>
<name>A0ABT0LG88_9GAMM</name>
<dbReference type="InterPro" id="IPR002347">
    <property type="entry name" value="SDR_fam"/>
</dbReference>
<evidence type="ECO:0000313" key="4">
    <source>
        <dbReference type="Proteomes" id="UP001203423"/>
    </source>
</evidence>
<accession>A0ABT0LG88</accession>
<evidence type="ECO:0000256" key="1">
    <source>
        <dbReference type="ARBA" id="ARBA00006484"/>
    </source>
</evidence>
<evidence type="ECO:0000256" key="2">
    <source>
        <dbReference type="ARBA" id="ARBA00023002"/>
    </source>
</evidence>
<dbReference type="PANTHER" id="PTHR42901:SF1">
    <property type="entry name" value="ALCOHOL DEHYDROGENASE"/>
    <property type="match status" value="1"/>
</dbReference>
<sequence length="223" mass="23975">MIVITGASSGLGAALAKCYAQDNEALFLNGRNAQRLDRVAHQIQSKKPIQAHVANLSVPNEIKGLFDALPQAPKMLLHCAGSGLFGPIAEQDPNEIKQLIDNNVTACILVLQEAIKRYKNKPLTLVVVMSSAAQTAKANESTYCAVKWAVKGLISALRLELKSSPIKIIAVYPGGMNTDFWPTSGKALDTSSFMQADEVAYMLKQALISSDNGYISDISIDRG</sequence>
<reference evidence="3 4" key="1">
    <citation type="submission" date="2022-01" db="EMBL/GenBank/DDBJ databases">
        <title>Whole genome-based taxonomy of the Shewanellaceae.</title>
        <authorList>
            <person name="Martin-Rodriguez A.J."/>
        </authorList>
    </citation>
    <scope>NUCLEOTIDE SEQUENCE [LARGE SCALE GENOMIC DNA]</scope>
    <source>
        <strain evidence="3 4">DSM 17177</strain>
    </source>
</reference>
<protein>
    <submittedName>
        <fullName evidence="3">SDR family NAD(P)-dependent oxidoreductase</fullName>
    </submittedName>
</protein>